<name>A0AAW0ETX0_9TRYP</name>
<feature type="chain" id="PRO_5043429694" evidence="1">
    <location>
        <begin position="22"/>
        <end position="375"/>
    </location>
</feature>
<feature type="signal peptide" evidence="1">
    <location>
        <begin position="1"/>
        <end position="21"/>
    </location>
</feature>
<evidence type="ECO:0000256" key="1">
    <source>
        <dbReference type="SAM" id="SignalP"/>
    </source>
</evidence>
<protein>
    <submittedName>
        <fullName evidence="2">Uncharacterized protein</fullName>
    </submittedName>
</protein>
<evidence type="ECO:0000313" key="2">
    <source>
        <dbReference type="EMBL" id="KAK7197695.1"/>
    </source>
</evidence>
<organism evidence="2 3">
    <name type="scientific">Novymonas esmeraldas</name>
    <dbReference type="NCBI Taxonomy" id="1808958"/>
    <lineage>
        <taxon>Eukaryota</taxon>
        <taxon>Discoba</taxon>
        <taxon>Euglenozoa</taxon>
        <taxon>Kinetoplastea</taxon>
        <taxon>Metakinetoplastina</taxon>
        <taxon>Trypanosomatida</taxon>
        <taxon>Trypanosomatidae</taxon>
        <taxon>Novymonas</taxon>
    </lineage>
</organism>
<reference evidence="2 3" key="1">
    <citation type="journal article" date="2021" name="MBio">
        <title>A New Model Trypanosomatid, Novymonas esmeraldas: Genomic Perception of Its 'Candidatus Pandoraea novymonadis' Endosymbiont.</title>
        <authorList>
            <person name="Zakharova A."/>
            <person name="Saura A."/>
            <person name="Butenko A."/>
            <person name="Podesvova L."/>
            <person name="Warmusova S."/>
            <person name="Kostygov A.Y."/>
            <person name="Nenarokova A."/>
            <person name="Lukes J."/>
            <person name="Opperdoes F.R."/>
            <person name="Yurchenko V."/>
        </authorList>
    </citation>
    <scope>NUCLEOTIDE SEQUENCE [LARGE SCALE GENOMIC DNA]</scope>
    <source>
        <strain evidence="2 3">E262AT.01</strain>
    </source>
</reference>
<sequence length="375" mass="40320">MLLRCFYLVALLTTTISVTFSQITLYPDGDTVAIGPVNLRVRNIVPQSVDWPSTRVNSTSSALVLSLDEPLVARFSLQVFFVFFYIPAKMEVYLSGDLNFGKNTTGGCGYNNFIHDKCSATARVVVRGTTSNRQLADVTINACDPLIAMLSSVMTPRPTLDYPPLAPGAADIARSTYFQKFLWGSALSELIGVPASAVFAARNAMRVSKGTVLPFELDFDTDDNRTAAAIDAGVRVVDLFKQLLNITTTSHANQTTSIPFMGGTVTVPTASNLVDQVLYRQARAALKTFVPARTSLVYDIVVNDFRCSLFGTICTLPAENPVYVINSHIDGAGDAGVILGNIGGARVDEVLTNITASAVRATSVRLGGRLYLSPI</sequence>
<dbReference type="EMBL" id="JAECZO010000116">
    <property type="protein sequence ID" value="KAK7197695.1"/>
    <property type="molecule type" value="Genomic_DNA"/>
</dbReference>
<evidence type="ECO:0000313" key="3">
    <source>
        <dbReference type="Proteomes" id="UP001430356"/>
    </source>
</evidence>
<dbReference type="Proteomes" id="UP001430356">
    <property type="component" value="Unassembled WGS sequence"/>
</dbReference>
<accession>A0AAW0ETX0</accession>
<comment type="caution">
    <text evidence="2">The sequence shown here is derived from an EMBL/GenBank/DDBJ whole genome shotgun (WGS) entry which is preliminary data.</text>
</comment>
<keyword evidence="1" id="KW-0732">Signal</keyword>
<keyword evidence="3" id="KW-1185">Reference proteome</keyword>
<dbReference type="AlphaFoldDB" id="A0AAW0ETX0"/>
<proteinExistence type="predicted"/>
<gene>
    <name evidence="2" type="ORF">NESM_000721300</name>
</gene>